<keyword evidence="10" id="KW-0804">Transcription</keyword>
<sequence>MYGAGGGRAKAERKGGVKEEAGPGGTGTGGNRVELLVFGYACKLFRDDERALAQEQGQHLIPWMGDHKILIDRYDGRGHLHDLSAYDAEYATWNRDYQLSEEEARVEALCDEERYLALHTDLLEEEARQEEEYKRLSEALAEDGNYSAVGFTYGSDYYDPSEPTEEEEPSKQREKSEAENLEENEEPFIAPLGLSVPSDVELPPTAKMHAIIERTANFVCKQGAQFEIMLKAKQARNSQFDFLRFDHYLNPYYKFIQKAMKEGRYTVLAESKSEEKKKSGPTSDNEEEDDEEDGSYLHPSLFASKKSSRLEELMKPLKVVDPDHPLAALVRKAQADSSAPAPPTADGTPAQPSQVEYTADSTVAAMYYSYYMLPDGTYCLAPPPPGIDVATYYSTLPAGVTVSSSPGVTTTVPPPPGTTPPPPPTTAESSSGVTSTTTTTSALAPVAIIPPPPDIQPVIDKLAEYVARNGLKFETSVRAKNDQRFEFLQPWHQYNAYYEFKKQFFLQKEGGGSTQAASTAEEAPTETAVEESSEAGEDGAPEGMAETGGRGSGKKEAGSSKSTVDGKLVKASFAPISFAIKAKENDLLPLEKNRVKLDDDSEEDEESRECQESTSSVANPSPAAAPPSAVVEEKKPQLTQEELEAKQAKQKLEDRLAAAAREKLAQASKESKEKQLQAERKRKAALFLQTLKNPLPDAEVGKLEESTFGVEETGVMPCPLLVGGRTLPMLEGKPPERPSSRCRDPPREEEREKKKKKHKKRSRTRSRSPKYHSSSKPRSRSHSKAKHSLPSAYRTVRRSRPSASPGILSVEPCPSSSAVAAAQQESYQAASASSSFDSWSSFEGKPGKPSRSRSRSPRRRAHSPERRREDRSVPTAYRMSGSPGVSRKRTRSRSPHEKKKKRRSRSRTKAKARSQSTSPSKQAAQRPSAHSAHSASISPVESRGSSQERSRGVSQEKDGQISSAIVSSVQSKITQDLMAKVRAMLAASKNLQTSAS</sequence>
<feature type="compositionally biased region" description="Basic and acidic residues" evidence="16">
    <location>
        <begin position="9"/>
        <end position="21"/>
    </location>
</feature>
<evidence type="ECO:0000313" key="20">
    <source>
        <dbReference type="RGD" id="1305004"/>
    </source>
</evidence>
<dbReference type="InterPro" id="IPR000061">
    <property type="entry name" value="Surp"/>
</dbReference>
<feature type="compositionally biased region" description="Low complexity" evidence="16">
    <location>
        <begin position="615"/>
        <end position="630"/>
    </location>
</feature>
<dbReference type="Pfam" id="PF09750">
    <property type="entry name" value="DRY_EERY"/>
    <property type="match status" value="1"/>
</dbReference>
<evidence type="ECO:0000256" key="12">
    <source>
        <dbReference type="ARBA" id="ARBA00023242"/>
    </source>
</evidence>
<evidence type="ECO:0000259" key="17">
    <source>
        <dbReference type="PROSITE" id="PS50128"/>
    </source>
</evidence>
<dbReference type="ExpressionAtlas" id="A0A0G2JZ87">
    <property type="expression patterns" value="baseline and differential"/>
</dbReference>
<dbReference type="FunFam" id="1.10.10.790:FF:000003">
    <property type="entry name" value="Splicing factor, suppressor of white-apricot homolog"/>
    <property type="match status" value="1"/>
</dbReference>
<comment type="subcellular location">
    <subcellularLocation>
        <location evidence="1">Nucleus</location>
    </subcellularLocation>
</comment>
<evidence type="ECO:0000313" key="19">
    <source>
        <dbReference type="Proteomes" id="UP000002494"/>
    </source>
</evidence>
<dbReference type="GeneID" id="304431"/>
<feature type="compositionally biased region" description="Basic and acidic residues" evidence="16">
    <location>
        <begin position="862"/>
        <end position="872"/>
    </location>
</feature>
<dbReference type="SUPFAM" id="SSF109905">
    <property type="entry name" value="Surp module (SWAP domain)"/>
    <property type="match status" value="2"/>
</dbReference>
<dbReference type="RGD" id="1305004">
    <property type="gene designation" value="Sfswap"/>
</dbReference>
<dbReference type="InterPro" id="IPR019147">
    <property type="entry name" value="SWAP_N_domain"/>
</dbReference>
<dbReference type="OrthoDB" id="5836667at2759"/>
<feature type="region of interest" description="Disordered" evidence="16">
    <location>
        <begin position="332"/>
        <end position="355"/>
    </location>
</feature>
<keyword evidence="7" id="KW-0007">Acetylation</keyword>
<dbReference type="GeneTree" id="ENSGT00940000153892"/>
<feature type="compositionally biased region" description="Basic and acidic residues" evidence="16">
    <location>
        <begin position="169"/>
        <end position="178"/>
    </location>
</feature>
<keyword evidence="19" id="KW-1185">Reference proteome</keyword>
<feature type="region of interest" description="Disordered" evidence="16">
    <location>
        <begin position="716"/>
        <end position="972"/>
    </location>
</feature>
<dbReference type="Pfam" id="PF01805">
    <property type="entry name" value="Surp"/>
    <property type="match status" value="2"/>
</dbReference>
<feature type="compositionally biased region" description="Acidic residues" evidence="16">
    <location>
        <begin position="528"/>
        <end position="540"/>
    </location>
</feature>
<dbReference type="AlphaFoldDB" id="A0A0G2JZ87"/>
<gene>
    <name evidence="18 20" type="primary">Sfswap</name>
</gene>
<feature type="region of interest" description="Disordered" evidence="16">
    <location>
        <begin position="157"/>
        <end position="190"/>
    </location>
</feature>
<evidence type="ECO:0000256" key="10">
    <source>
        <dbReference type="ARBA" id="ARBA00023163"/>
    </source>
</evidence>
<feature type="compositionally biased region" description="Basic and acidic residues" evidence="16">
    <location>
        <begin position="733"/>
        <end position="752"/>
    </location>
</feature>
<feature type="compositionally biased region" description="Low complexity" evidence="16">
    <location>
        <begin position="922"/>
        <end position="945"/>
    </location>
</feature>
<dbReference type="SMR" id="A0A0G2JZ87"/>
<feature type="compositionally biased region" description="Basic and acidic residues" evidence="16">
    <location>
        <begin position="946"/>
        <end position="959"/>
    </location>
</feature>
<feature type="compositionally biased region" description="Basic and acidic residues" evidence="16">
    <location>
        <begin position="589"/>
        <end position="598"/>
    </location>
</feature>
<evidence type="ECO:0000256" key="15">
    <source>
        <dbReference type="ARBA" id="ARBA00079562"/>
    </source>
</evidence>
<dbReference type="Ensembl" id="ENSRNOT00000077977.3">
    <property type="protein sequence ID" value="ENSRNOP00000070951.1"/>
    <property type="gene ID" value="ENSRNOG00000000931.10"/>
</dbReference>
<evidence type="ECO:0000256" key="5">
    <source>
        <dbReference type="ARBA" id="ARBA00022737"/>
    </source>
</evidence>
<dbReference type="PANTHER" id="PTHR13161:SF15">
    <property type="entry name" value="SPLICING FACTOR, SUPPRESSOR OF WHITE-APRICOT HOMOLOG"/>
    <property type="match status" value="1"/>
</dbReference>
<evidence type="ECO:0000256" key="11">
    <source>
        <dbReference type="ARBA" id="ARBA00023187"/>
    </source>
</evidence>
<feature type="compositionally biased region" description="Basic residues" evidence="16">
    <location>
        <begin position="753"/>
        <end position="787"/>
    </location>
</feature>
<evidence type="ECO:0007829" key="21">
    <source>
        <dbReference type="PubMed" id="22673903"/>
    </source>
</evidence>
<feature type="region of interest" description="Disordered" evidence="16">
    <location>
        <begin position="403"/>
        <end position="438"/>
    </location>
</feature>
<evidence type="ECO:0000256" key="2">
    <source>
        <dbReference type="ARBA" id="ARBA00022491"/>
    </source>
</evidence>
<dbReference type="GO" id="GO:0000380">
    <property type="term" value="P:alternative mRNA splicing, via spliceosome"/>
    <property type="evidence" value="ECO:0007669"/>
    <property type="project" value="Ensembl"/>
</dbReference>
<keyword evidence="11" id="KW-0508">mRNA splicing</keyword>
<evidence type="ECO:0000256" key="1">
    <source>
        <dbReference type="ARBA" id="ARBA00004123"/>
    </source>
</evidence>
<feature type="region of interest" description="Disordered" evidence="16">
    <location>
        <begin position="512"/>
        <end position="566"/>
    </location>
</feature>
<feature type="compositionally biased region" description="Basic residues" evidence="16">
    <location>
        <begin position="848"/>
        <end position="861"/>
    </location>
</feature>
<keyword evidence="2" id="KW-0678">Repressor</keyword>
<reference evidence="18" key="4">
    <citation type="submission" date="2025-09" db="UniProtKB">
        <authorList>
            <consortium name="Ensembl"/>
        </authorList>
    </citation>
    <scope>IDENTIFICATION</scope>
    <source>
        <strain evidence="18">Brown Norway</strain>
    </source>
</reference>
<evidence type="ECO:0000256" key="7">
    <source>
        <dbReference type="ARBA" id="ARBA00022990"/>
    </source>
</evidence>
<evidence type="ECO:0000256" key="16">
    <source>
        <dbReference type="SAM" id="MobiDB-lite"/>
    </source>
</evidence>
<keyword evidence="8" id="KW-0805">Transcription regulation</keyword>
<feature type="compositionally biased region" description="Low complexity" evidence="16">
    <location>
        <begin position="426"/>
        <end position="438"/>
    </location>
</feature>
<evidence type="ECO:0000256" key="13">
    <source>
        <dbReference type="ARBA" id="ARBA00068355"/>
    </source>
</evidence>
<dbReference type="Bgee" id="ENSRNOG00000000931">
    <property type="expression patterns" value="Expressed in cerebellum and 19 other cell types or tissues"/>
</dbReference>
<feature type="region of interest" description="Disordered" evidence="16">
    <location>
        <begin position="1"/>
        <end position="28"/>
    </location>
</feature>
<dbReference type="InterPro" id="IPR035967">
    <property type="entry name" value="SWAP/Surp_sf"/>
</dbReference>
<dbReference type="GO" id="GO:0003723">
    <property type="term" value="F:RNA binding"/>
    <property type="evidence" value="ECO:0007669"/>
    <property type="project" value="UniProtKB-KW"/>
</dbReference>
<feature type="domain" description="SURP motif" evidence="17">
    <location>
        <begin position="211"/>
        <end position="253"/>
    </location>
</feature>
<dbReference type="GO" id="GO:0000395">
    <property type="term" value="P:mRNA 5'-splice site recognition"/>
    <property type="evidence" value="ECO:0007669"/>
    <property type="project" value="Ensembl"/>
</dbReference>
<feature type="compositionally biased region" description="Basic residues" evidence="16">
    <location>
        <begin position="886"/>
        <end position="912"/>
    </location>
</feature>
<feature type="compositionally biased region" description="Basic and acidic residues" evidence="16">
    <location>
        <begin position="643"/>
        <end position="679"/>
    </location>
</feature>
<feature type="compositionally biased region" description="Acidic residues" evidence="16">
    <location>
        <begin position="284"/>
        <end position="294"/>
    </location>
</feature>
<dbReference type="SMART" id="SM00648">
    <property type="entry name" value="SWAP"/>
    <property type="match status" value="2"/>
</dbReference>
<evidence type="ECO:0000256" key="6">
    <source>
        <dbReference type="ARBA" id="ARBA00022884"/>
    </source>
</evidence>
<reference evidence="18" key="3">
    <citation type="submission" date="2025-08" db="UniProtKB">
        <authorList>
            <consortium name="Ensembl"/>
        </authorList>
    </citation>
    <scope>IDENTIFICATION</scope>
    <source>
        <strain evidence="18">Brown Norway</strain>
    </source>
</reference>
<dbReference type="PROSITE" id="PS50128">
    <property type="entry name" value="SURP"/>
    <property type="match status" value="2"/>
</dbReference>
<feature type="compositionally biased region" description="Low complexity" evidence="16">
    <location>
        <begin position="335"/>
        <end position="352"/>
    </location>
</feature>
<keyword evidence="12" id="KW-0539">Nucleus</keyword>
<name>A0A0G2JZ87_RAT</name>
<feature type="domain" description="SURP motif" evidence="17">
    <location>
        <begin position="458"/>
        <end position="498"/>
    </location>
</feature>
<dbReference type="PANTHER" id="PTHR13161">
    <property type="entry name" value="SPLICING FACTOR SUPPRESSOR OF WHITE APRICOT"/>
    <property type="match status" value="1"/>
</dbReference>
<dbReference type="GO" id="GO:0005634">
    <property type="term" value="C:nucleus"/>
    <property type="evidence" value="ECO:0007669"/>
    <property type="project" value="UniProtKB-SubCell"/>
</dbReference>
<dbReference type="CTD" id="6433"/>
<dbReference type="Proteomes" id="UP000002494">
    <property type="component" value="Chromosome 12"/>
</dbReference>
<dbReference type="OMA" id="SDGAYHE"/>
<keyword evidence="5" id="KW-0677">Repeat</keyword>
<dbReference type="Gene3D" id="1.10.10.790">
    <property type="entry name" value="Surp module"/>
    <property type="match status" value="2"/>
</dbReference>
<proteinExistence type="evidence at protein level"/>
<feature type="compositionally biased region" description="Low complexity" evidence="16">
    <location>
        <begin position="514"/>
        <end position="527"/>
    </location>
</feature>
<feature type="compositionally biased region" description="Low complexity" evidence="16">
    <location>
        <begin position="960"/>
        <end position="971"/>
    </location>
</feature>
<reference evidence="18" key="2">
    <citation type="submission" date="2024-01" db="EMBL/GenBank/DDBJ databases">
        <title>GRCr8: a new rat reference genome assembly contstructed from accurate long reads and long range scaffolding.</title>
        <authorList>
            <person name="Doris P.A."/>
            <person name="Kalbfleisch T."/>
            <person name="Li K."/>
            <person name="Howe K."/>
            <person name="Wood J."/>
        </authorList>
    </citation>
    <scope>NUCLEOTIDE SEQUENCE [LARGE SCALE GENOMIC DNA]</scope>
    <source>
        <strain evidence="18">Brown Norway</strain>
    </source>
</reference>
<evidence type="ECO:0000313" key="18">
    <source>
        <dbReference type="Ensembl" id="ENSRNOP00000070951.1"/>
    </source>
</evidence>
<keyword evidence="9" id="KW-0175">Coiled coil</keyword>
<dbReference type="FunFam" id="1.10.10.790:FF:000014">
    <property type="entry name" value="Splicing factor SWAP"/>
    <property type="match status" value="1"/>
</dbReference>
<keyword evidence="3" id="KW-0597">Phosphoprotein</keyword>
<keyword evidence="4" id="KW-0507">mRNA processing</keyword>
<evidence type="ECO:0000256" key="9">
    <source>
        <dbReference type="ARBA" id="ARBA00023054"/>
    </source>
</evidence>
<feature type="region of interest" description="Disordered" evidence="16">
    <location>
        <begin position="269"/>
        <end position="298"/>
    </location>
</feature>
<accession>A0A0G2JZ87</accession>
<reference evidence="21" key="1">
    <citation type="journal article" date="2012" name="Nat. Commun.">
        <title>Quantitative maps of protein phosphorylation sites across 14 different rat organs and tissues.</title>
        <authorList>
            <person name="Lundby A."/>
            <person name="Secher A."/>
            <person name="Lage K."/>
            <person name="Nordsborg N.B."/>
            <person name="Dmytriyev A."/>
            <person name="Lundby C."/>
            <person name="Olsen J.V."/>
        </authorList>
    </citation>
    <scope>IDENTIFICATION BY MASS SPECTROMETRY [LARGE SCALE ANALYSIS]</scope>
</reference>
<feature type="compositionally biased region" description="Pro residues" evidence="16">
    <location>
        <begin position="412"/>
        <end position="425"/>
    </location>
</feature>
<evidence type="ECO:0000256" key="3">
    <source>
        <dbReference type="ARBA" id="ARBA00022553"/>
    </source>
</evidence>
<evidence type="ECO:0000256" key="4">
    <source>
        <dbReference type="ARBA" id="ARBA00022664"/>
    </source>
</evidence>
<feature type="compositionally biased region" description="Low complexity" evidence="16">
    <location>
        <begin position="815"/>
        <end position="841"/>
    </location>
</feature>
<dbReference type="RefSeq" id="XP_006249331.1">
    <property type="nucleotide sequence ID" value="XM_006249269.5"/>
</dbReference>
<evidence type="ECO:0000256" key="8">
    <source>
        <dbReference type="ARBA" id="ARBA00023015"/>
    </source>
</evidence>
<protein>
    <recommendedName>
        <fullName evidence="13">Splicing factor, suppressor of white-apricot homolog</fullName>
    </recommendedName>
    <alternativeName>
        <fullName evidence="15">Splicing factor, arginine/serine-rich 8</fullName>
    </alternativeName>
    <alternativeName>
        <fullName evidence="14">Suppressor of white apricot protein homolog</fullName>
    </alternativeName>
</protein>
<dbReference type="InterPro" id="IPR040397">
    <property type="entry name" value="SWAP"/>
</dbReference>
<organism evidence="18 19">
    <name type="scientific">Rattus norvegicus</name>
    <name type="common">Rat</name>
    <dbReference type="NCBI Taxonomy" id="10116"/>
    <lineage>
        <taxon>Eukaryota</taxon>
        <taxon>Metazoa</taxon>
        <taxon>Chordata</taxon>
        <taxon>Craniata</taxon>
        <taxon>Vertebrata</taxon>
        <taxon>Euteleostomi</taxon>
        <taxon>Mammalia</taxon>
        <taxon>Eutheria</taxon>
        <taxon>Euarchontoglires</taxon>
        <taxon>Glires</taxon>
        <taxon>Rodentia</taxon>
        <taxon>Myomorpha</taxon>
        <taxon>Muroidea</taxon>
        <taxon>Muridae</taxon>
        <taxon>Murinae</taxon>
        <taxon>Rattus</taxon>
    </lineage>
</organism>
<feature type="region of interest" description="Disordered" evidence="16">
    <location>
        <begin position="589"/>
        <end position="680"/>
    </location>
</feature>
<evidence type="ECO:0000256" key="14">
    <source>
        <dbReference type="ARBA" id="ARBA00078360"/>
    </source>
</evidence>
<dbReference type="SMART" id="SM01141">
    <property type="entry name" value="DRY_EERY"/>
    <property type="match status" value="1"/>
</dbReference>
<keyword evidence="6" id="KW-0694">RNA-binding</keyword>